<evidence type="ECO:0000313" key="8">
    <source>
        <dbReference type="EMBL" id="RVU36824.1"/>
    </source>
</evidence>
<dbReference type="GO" id="GO:0046872">
    <property type="term" value="F:metal ion binding"/>
    <property type="evidence" value="ECO:0007669"/>
    <property type="project" value="UniProtKB-KW"/>
</dbReference>
<keyword evidence="5" id="KW-0464">Manganese</keyword>
<dbReference type="OrthoDB" id="9802481at2"/>
<dbReference type="AlphaFoldDB" id="A0A437QQN9"/>
<name>A0A437QQN9_9PROT</name>
<evidence type="ECO:0000256" key="4">
    <source>
        <dbReference type="ARBA" id="ARBA00023136"/>
    </source>
</evidence>
<dbReference type="Proteomes" id="UP000287447">
    <property type="component" value="Unassembled WGS sequence"/>
</dbReference>
<dbReference type="Pfam" id="PF00149">
    <property type="entry name" value="Metallophos"/>
    <property type="match status" value="1"/>
</dbReference>
<dbReference type="InterPro" id="IPR043461">
    <property type="entry name" value="LpxH-like"/>
</dbReference>
<gene>
    <name evidence="8" type="ORF">EOI86_16805</name>
</gene>
<dbReference type="GO" id="GO:0008758">
    <property type="term" value="F:UDP-2,3-diacylglucosamine hydrolase activity"/>
    <property type="evidence" value="ECO:0007669"/>
    <property type="project" value="TreeGrafter"/>
</dbReference>
<proteinExistence type="predicted"/>
<evidence type="ECO:0000256" key="5">
    <source>
        <dbReference type="ARBA" id="ARBA00023211"/>
    </source>
</evidence>
<dbReference type="GO" id="GO:0016020">
    <property type="term" value="C:membrane"/>
    <property type="evidence" value="ECO:0007669"/>
    <property type="project" value="GOC"/>
</dbReference>
<protein>
    <submittedName>
        <fullName evidence="8">UDP-2,3-diacylglucosamine diphosphatase</fullName>
    </submittedName>
</protein>
<keyword evidence="2" id="KW-0997">Cell inner membrane</keyword>
<organism evidence="8 9">
    <name type="scientific">Hwanghaeella grinnelliae</name>
    <dbReference type="NCBI Taxonomy" id="2500179"/>
    <lineage>
        <taxon>Bacteria</taxon>
        <taxon>Pseudomonadati</taxon>
        <taxon>Pseudomonadota</taxon>
        <taxon>Alphaproteobacteria</taxon>
        <taxon>Rhodospirillales</taxon>
        <taxon>Rhodospirillaceae</taxon>
        <taxon>Hwanghaeella</taxon>
    </lineage>
</organism>
<dbReference type="RefSeq" id="WP_127766300.1">
    <property type="nucleotide sequence ID" value="NZ_SADE01000002.1"/>
</dbReference>
<dbReference type="Gene3D" id="3.60.21.10">
    <property type="match status" value="1"/>
</dbReference>
<dbReference type="PANTHER" id="PTHR34990:SF2">
    <property type="entry name" value="BLL8164 PROTEIN"/>
    <property type="match status" value="1"/>
</dbReference>
<keyword evidence="9" id="KW-1185">Reference proteome</keyword>
<dbReference type="InterPro" id="IPR004843">
    <property type="entry name" value="Calcineurin-like_PHP"/>
</dbReference>
<dbReference type="EMBL" id="SADE01000002">
    <property type="protein sequence ID" value="RVU36824.1"/>
    <property type="molecule type" value="Genomic_DNA"/>
</dbReference>
<dbReference type="GO" id="GO:0009245">
    <property type="term" value="P:lipid A biosynthetic process"/>
    <property type="evidence" value="ECO:0007669"/>
    <property type="project" value="TreeGrafter"/>
</dbReference>
<comment type="caution">
    <text evidence="8">The sequence shown here is derived from an EMBL/GenBank/DDBJ whole genome shotgun (WGS) entry which is preliminary data.</text>
</comment>
<accession>A0A437QQN9</accession>
<evidence type="ECO:0000256" key="1">
    <source>
        <dbReference type="ARBA" id="ARBA00022475"/>
    </source>
</evidence>
<sequence length="289" mass="32939">MHGLRGISKYRSIWISDTHLGTRGCKADYLLDFLKHTQSEKLYLVGDIIDGWRLKRSWYWNDTQTAVIQEILKKTRNGTEVIYVPGNHDEVLRDYLGLIVGGVKVRDLVEHETADGRRFLVIHGDQFDGVVRYAKWLALLGDWAYNLLLWMNDHFNKTRKLLGLPYWSLSAYLKHKVKNAVEFISCFEEAVAHEAKKRKADGVICGHIHHPEIRQIDGILYCNDGDWVESCTALIEEADGKMEIIHWADTAAVVTSRHQIAHDQRSHDPREGGRVPSGKSTSPATARAS</sequence>
<feature type="compositionally biased region" description="Polar residues" evidence="6">
    <location>
        <begin position="278"/>
        <end position="289"/>
    </location>
</feature>
<keyword evidence="4" id="KW-0472">Membrane</keyword>
<feature type="compositionally biased region" description="Basic and acidic residues" evidence="6">
    <location>
        <begin position="260"/>
        <end position="273"/>
    </location>
</feature>
<dbReference type="PANTHER" id="PTHR34990">
    <property type="entry name" value="UDP-2,3-DIACYLGLUCOSAMINE HYDROLASE-RELATED"/>
    <property type="match status" value="1"/>
</dbReference>
<feature type="domain" description="Calcineurin-like phosphoesterase" evidence="7">
    <location>
        <begin position="13"/>
        <end position="211"/>
    </location>
</feature>
<reference evidence="9" key="1">
    <citation type="submission" date="2019-01" db="EMBL/GenBank/DDBJ databases">
        <title>Gri0909 isolated from a small marine red alga.</title>
        <authorList>
            <person name="Kim J."/>
            <person name="Jeong S.E."/>
            <person name="Jeon C.O."/>
        </authorList>
    </citation>
    <scope>NUCLEOTIDE SEQUENCE [LARGE SCALE GENOMIC DNA]</scope>
    <source>
        <strain evidence="9">Gri0909</strain>
    </source>
</reference>
<evidence type="ECO:0000313" key="9">
    <source>
        <dbReference type="Proteomes" id="UP000287447"/>
    </source>
</evidence>
<evidence type="ECO:0000256" key="3">
    <source>
        <dbReference type="ARBA" id="ARBA00022723"/>
    </source>
</evidence>
<keyword evidence="1" id="KW-1003">Cell membrane</keyword>
<evidence type="ECO:0000256" key="6">
    <source>
        <dbReference type="SAM" id="MobiDB-lite"/>
    </source>
</evidence>
<keyword evidence="3" id="KW-0479">Metal-binding</keyword>
<dbReference type="InterPro" id="IPR029052">
    <property type="entry name" value="Metallo-depent_PP-like"/>
</dbReference>
<evidence type="ECO:0000259" key="7">
    <source>
        <dbReference type="Pfam" id="PF00149"/>
    </source>
</evidence>
<evidence type="ECO:0000256" key="2">
    <source>
        <dbReference type="ARBA" id="ARBA00022519"/>
    </source>
</evidence>
<dbReference type="SUPFAM" id="SSF56300">
    <property type="entry name" value="Metallo-dependent phosphatases"/>
    <property type="match status" value="1"/>
</dbReference>
<dbReference type="CDD" id="cd07398">
    <property type="entry name" value="MPP_YbbF-LpxH"/>
    <property type="match status" value="1"/>
</dbReference>
<feature type="region of interest" description="Disordered" evidence="6">
    <location>
        <begin position="258"/>
        <end position="289"/>
    </location>
</feature>